<dbReference type="Gene3D" id="3.30.428.10">
    <property type="entry name" value="HIT-like"/>
    <property type="match status" value="1"/>
</dbReference>
<dbReference type="Proteomes" id="UP000694405">
    <property type="component" value="Unassembled WGS sequence"/>
</dbReference>
<proteinExistence type="inferred from homology"/>
<feature type="domain" description="HIT" evidence="4">
    <location>
        <begin position="33"/>
        <end position="90"/>
    </location>
</feature>
<dbReference type="InterPro" id="IPR001310">
    <property type="entry name" value="Histidine_triad_HIT"/>
</dbReference>
<dbReference type="Pfam" id="PF01230">
    <property type="entry name" value="HIT"/>
    <property type="match status" value="1"/>
</dbReference>
<dbReference type="SUPFAM" id="SSF54197">
    <property type="entry name" value="HIT-like"/>
    <property type="match status" value="1"/>
</dbReference>
<evidence type="ECO:0000313" key="5">
    <source>
        <dbReference type="Ensembl" id="ENSMUNP00000031516.1"/>
    </source>
</evidence>
<feature type="region of interest" description="Disordered" evidence="3">
    <location>
        <begin position="118"/>
        <end position="141"/>
    </location>
</feature>
<keyword evidence="6" id="KW-1185">Reference proteome</keyword>
<reference evidence="5" key="3">
    <citation type="submission" date="2025-09" db="UniProtKB">
        <authorList>
            <consortium name="Ensembl"/>
        </authorList>
    </citation>
    <scope>IDENTIFICATION</scope>
</reference>
<comment type="catalytic activity">
    <reaction evidence="1">
        <text>adenosine 5'-phosphoramidate + H2O = NH4(+) + AMP</text>
        <dbReference type="Rhea" id="RHEA:67916"/>
        <dbReference type="ChEBI" id="CHEBI:15377"/>
        <dbReference type="ChEBI" id="CHEBI:28938"/>
        <dbReference type="ChEBI" id="CHEBI:57890"/>
        <dbReference type="ChEBI" id="CHEBI:456215"/>
    </reaction>
</comment>
<reference evidence="5" key="2">
    <citation type="submission" date="2025-08" db="UniProtKB">
        <authorList>
            <consortium name="Ensembl"/>
        </authorList>
    </citation>
    <scope>IDENTIFICATION</scope>
</reference>
<accession>A0A8V5GYR9</accession>
<feature type="region of interest" description="Disordered" evidence="3">
    <location>
        <begin position="1"/>
        <end position="24"/>
    </location>
</feature>
<dbReference type="PRINTS" id="PR00332">
    <property type="entry name" value="HISTRIAD"/>
</dbReference>
<evidence type="ECO:0000256" key="1">
    <source>
        <dbReference type="ARBA" id="ARBA00024472"/>
    </source>
</evidence>
<name>A0A8V5GYR9_MELUD</name>
<dbReference type="AlphaFoldDB" id="A0A8V5GYR9"/>
<evidence type="ECO:0000259" key="4">
    <source>
        <dbReference type="Pfam" id="PF01230"/>
    </source>
</evidence>
<dbReference type="InterPro" id="IPR036265">
    <property type="entry name" value="HIT-like_sf"/>
</dbReference>
<dbReference type="GO" id="GO:0003824">
    <property type="term" value="F:catalytic activity"/>
    <property type="evidence" value="ECO:0007669"/>
    <property type="project" value="InterPro"/>
</dbReference>
<dbReference type="PANTHER" id="PTHR23089">
    <property type="entry name" value="HISTIDINE TRIAD HIT PROTEIN"/>
    <property type="match status" value="1"/>
</dbReference>
<evidence type="ECO:0000313" key="6">
    <source>
        <dbReference type="Proteomes" id="UP000694405"/>
    </source>
</evidence>
<dbReference type="Ensembl" id="ENSMUNT00000026545.1">
    <property type="protein sequence ID" value="ENSMUNP00000031516.1"/>
    <property type="gene ID" value="ENSMUNG00000018188.1"/>
</dbReference>
<organism evidence="5 6">
    <name type="scientific">Melopsittacus undulatus</name>
    <name type="common">Budgerigar</name>
    <name type="synonym">Psittacus undulatus</name>
    <dbReference type="NCBI Taxonomy" id="13146"/>
    <lineage>
        <taxon>Eukaryota</taxon>
        <taxon>Metazoa</taxon>
        <taxon>Chordata</taxon>
        <taxon>Craniata</taxon>
        <taxon>Vertebrata</taxon>
        <taxon>Euteleostomi</taxon>
        <taxon>Archelosauria</taxon>
        <taxon>Archosauria</taxon>
        <taxon>Dinosauria</taxon>
        <taxon>Saurischia</taxon>
        <taxon>Theropoda</taxon>
        <taxon>Coelurosauria</taxon>
        <taxon>Aves</taxon>
        <taxon>Neognathae</taxon>
        <taxon>Neoaves</taxon>
        <taxon>Telluraves</taxon>
        <taxon>Australaves</taxon>
        <taxon>Psittaciformes</taxon>
        <taxon>Psittaculidae</taxon>
        <taxon>Melopsittacus</taxon>
    </lineage>
</organism>
<reference evidence="5" key="1">
    <citation type="submission" date="2020-03" db="EMBL/GenBank/DDBJ databases">
        <title>Melopsittacus undulatus (budgerigar) genome, bMelUnd1, maternal haplotype with Z.</title>
        <authorList>
            <person name="Gedman G."/>
            <person name="Mountcastle J."/>
            <person name="Haase B."/>
            <person name="Formenti G."/>
            <person name="Wright T."/>
            <person name="Apodaca J."/>
            <person name="Pelan S."/>
            <person name="Chow W."/>
            <person name="Rhie A."/>
            <person name="Howe K."/>
            <person name="Fedrigo O."/>
            <person name="Jarvis E.D."/>
        </authorList>
    </citation>
    <scope>NUCLEOTIDE SEQUENCE [LARGE SCALE GENOMIC DNA]</scope>
</reference>
<evidence type="ECO:0000256" key="2">
    <source>
        <dbReference type="ARBA" id="ARBA00025764"/>
    </source>
</evidence>
<sequence>MGVAPTSSSRPTRPNPLDIKPAAQAARNGSWIRGEIPSRKVYEDEDVFAFHDIHPGAPIHFLMVPKKHIPPWPRSRPRTPRCWGRLMALAPRWPPSKAANPYPDGGFRLVVNTGTEGGTGSTTCTSTSWAAPAPGSRAGNSGLKNAAAARCLRQDGRRPAQGGPFLLEAPPVFLGRPKTAFVGPCELRHGPASKMTCNS</sequence>
<comment type="similarity">
    <text evidence="2">Belongs to the HINT family.</text>
</comment>
<evidence type="ECO:0000256" key="3">
    <source>
        <dbReference type="SAM" id="MobiDB-lite"/>
    </source>
</evidence>
<feature type="compositionally biased region" description="Low complexity" evidence="3">
    <location>
        <begin position="1"/>
        <end position="12"/>
    </location>
</feature>
<dbReference type="InterPro" id="IPR011146">
    <property type="entry name" value="HIT-like"/>
</dbReference>
<protein>
    <recommendedName>
        <fullName evidence="4">HIT domain-containing protein</fullName>
    </recommendedName>
</protein>